<evidence type="ECO:0000259" key="5">
    <source>
        <dbReference type="PROSITE" id="PS51444"/>
    </source>
</evidence>
<dbReference type="InterPro" id="IPR010472">
    <property type="entry name" value="FH3_dom"/>
</dbReference>
<dbReference type="Pfam" id="PF06367">
    <property type="entry name" value="Drf_FH3"/>
    <property type="match status" value="1"/>
</dbReference>
<feature type="compositionally biased region" description="Low complexity" evidence="3">
    <location>
        <begin position="78"/>
        <end position="97"/>
    </location>
</feature>
<dbReference type="InterPro" id="IPR011989">
    <property type="entry name" value="ARM-like"/>
</dbReference>
<evidence type="ECO:0008006" key="8">
    <source>
        <dbReference type="Google" id="ProtNLM"/>
    </source>
</evidence>
<comment type="similarity">
    <text evidence="1">Belongs to the formin homology family. BNI1 subfamily.</text>
</comment>
<feature type="compositionally biased region" description="Low complexity" evidence="3">
    <location>
        <begin position="745"/>
        <end position="767"/>
    </location>
</feature>
<feature type="compositionally biased region" description="Polar residues" evidence="3">
    <location>
        <begin position="770"/>
        <end position="784"/>
    </location>
</feature>
<feature type="domain" description="FH2" evidence="5">
    <location>
        <begin position="865"/>
        <end position="1272"/>
    </location>
</feature>
<dbReference type="GO" id="GO:0051016">
    <property type="term" value="P:barbed-end actin filament capping"/>
    <property type="evidence" value="ECO:0007669"/>
    <property type="project" value="TreeGrafter"/>
</dbReference>
<feature type="region of interest" description="Disordered" evidence="3">
    <location>
        <begin position="655"/>
        <end position="682"/>
    </location>
</feature>
<dbReference type="Gene3D" id="1.25.10.10">
    <property type="entry name" value="Leucine-rich Repeat Variant"/>
    <property type="match status" value="1"/>
</dbReference>
<evidence type="ECO:0000256" key="1">
    <source>
        <dbReference type="ARBA" id="ARBA00037935"/>
    </source>
</evidence>
<organism evidence="6">
    <name type="scientific">Absidia glauca</name>
    <name type="common">Pin mould</name>
    <dbReference type="NCBI Taxonomy" id="4829"/>
    <lineage>
        <taxon>Eukaryota</taxon>
        <taxon>Fungi</taxon>
        <taxon>Fungi incertae sedis</taxon>
        <taxon>Mucoromycota</taxon>
        <taxon>Mucoromycotina</taxon>
        <taxon>Mucoromycetes</taxon>
        <taxon>Mucorales</taxon>
        <taxon>Cunninghamellaceae</taxon>
        <taxon>Absidia</taxon>
    </lineage>
</organism>
<feature type="coiled-coil region" evidence="2">
    <location>
        <begin position="535"/>
        <end position="562"/>
    </location>
</feature>
<dbReference type="GO" id="GO:0015629">
    <property type="term" value="C:actin cytoskeleton"/>
    <property type="evidence" value="ECO:0007669"/>
    <property type="project" value="UniProtKB-ARBA"/>
</dbReference>
<dbReference type="Gene3D" id="1.20.58.2220">
    <property type="entry name" value="Formin, FH2 domain"/>
    <property type="match status" value="1"/>
</dbReference>
<evidence type="ECO:0000256" key="3">
    <source>
        <dbReference type="SAM" id="MobiDB-lite"/>
    </source>
</evidence>
<dbReference type="EMBL" id="LT549931">
    <property type="protein sequence ID" value="SAL94757.1"/>
    <property type="molecule type" value="Genomic_DNA"/>
</dbReference>
<dbReference type="OrthoDB" id="1104827at2759"/>
<dbReference type="GO" id="GO:0043332">
    <property type="term" value="C:mating projection tip"/>
    <property type="evidence" value="ECO:0007669"/>
    <property type="project" value="TreeGrafter"/>
</dbReference>
<feature type="compositionally biased region" description="Polar residues" evidence="3">
    <location>
        <begin position="24"/>
        <end position="69"/>
    </location>
</feature>
<dbReference type="InterPro" id="IPR042201">
    <property type="entry name" value="FH2_Formin_sf"/>
</dbReference>
<dbReference type="GO" id="GO:0031267">
    <property type="term" value="F:small GTPase binding"/>
    <property type="evidence" value="ECO:0007669"/>
    <property type="project" value="InterPro"/>
</dbReference>
<dbReference type="Gene3D" id="1.10.238.150">
    <property type="entry name" value="Formin, FH3 diaphanous domain"/>
    <property type="match status" value="1"/>
</dbReference>
<dbReference type="Pfam" id="PF06371">
    <property type="entry name" value="Drf_GBD"/>
    <property type="match status" value="1"/>
</dbReference>
<feature type="compositionally biased region" description="Basic residues" evidence="3">
    <location>
        <begin position="1318"/>
        <end position="1331"/>
    </location>
</feature>
<feature type="region of interest" description="Disordered" evidence="3">
    <location>
        <begin position="717"/>
        <end position="855"/>
    </location>
</feature>
<feature type="compositionally biased region" description="Basic residues" evidence="3">
    <location>
        <begin position="723"/>
        <end position="732"/>
    </location>
</feature>
<feature type="compositionally biased region" description="Basic and acidic residues" evidence="3">
    <location>
        <begin position="1374"/>
        <end position="1390"/>
    </location>
</feature>
<dbReference type="InParanoid" id="A0A168KJE1"/>
<reference evidence="6" key="1">
    <citation type="submission" date="2016-04" db="EMBL/GenBank/DDBJ databases">
        <authorList>
            <person name="Evans L.H."/>
            <person name="Alamgir A."/>
            <person name="Owens N."/>
            <person name="Weber N.D."/>
            <person name="Virtaneva K."/>
            <person name="Barbian K."/>
            <person name="Babar A."/>
            <person name="Rosenke K."/>
        </authorList>
    </citation>
    <scope>NUCLEOTIDE SEQUENCE [LARGE SCALE GENOMIC DNA]</scope>
    <source>
        <strain evidence="6">CBS 101.48</strain>
    </source>
</reference>
<protein>
    <recommendedName>
        <fullName evidence="8">FH2 domain-containing protein</fullName>
    </recommendedName>
</protein>
<feature type="compositionally biased region" description="Pro residues" evidence="3">
    <location>
        <begin position="837"/>
        <end position="849"/>
    </location>
</feature>
<evidence type="ECO:0000313" key="6">
    <source>
        <dbReference type="EMBL" id="SAL94757.1"/>
    </source>
</evidence>
<feature type="region of interest" description="Disordered" evidence="3">
    <location>
        <begin position="153"/>
        <end position="178"/>
    </location>
</feature>
<dbReference type="InterPro" id="IPR010473">
    <property type="entry name" value="GTPase-bd"/>
</dbReference>
<feature type="compositionally biased region" description="Low complexity" evidence="3">
    <location>
        <begin position="785"/>
        <end position="833"/>
    </location>
</feature>
<feature type="compositionally biased region" description="Low complexity" evidence="3">
    <location>
        <begin position="156"/>
        <end position="168"/>
    </location>
</feature>
<keyword evidence="2" id="KW-0175">Coiled coil</keyword>
<dbReference type="InterPro" id="IPR015425">
    <property type="entry name" value="FH2_Formin"/>
</dbReference>
<gene>
    <name evidence="6" type="primary">ABSGL_00043.1 scaffold 129</name>
</gene>
<dbReference type="Proteomes" id="UP000078561">
    <property type="component" value="Unassembled WGS sequence"/>
</dbReference>
<feature type="compositionally biased region" description="Basic and acidic residues" evidence="3">
    <location>
        <begin position="733"/>
        <end position="744"/>
    </location>
</feature>
<dbReference type="SMART" id="SM01140">
    <property type="entry name" value="Drf_GBD"/>
    <property type="match status" value="1"/>
</dbReference>
<dbReference type="Gene3D" id="1.20.58.630">
    <property type="match status" value="1"/>
</dbReference>
<dbReference type="InterPro" id="IPR014768">
    <property type="entry name" value="GBD/FH3_dom"/>
</dbReference>
<dbReference type="FunCoup" id="A0A168KJE1">
    <property type="interactions" value="186"/>
</dbReference>
<dbReference type="PROSITE" id="PS51232">
    <property type="entry name" value="GBD_FH3"/>
    <property type="match status" value="1"/>
</dbReference>
<evidence type="ECO:0000256" key="2">
    <source>
        <dbReference type="SAM" id="Coils"/>
    </source>
</evidence>
<dbReference type="Gene3D" id="6.10.30.50">
    <property type="match status" value="1"/>
</dbReference>
<evidence type="ECO:0000313" key="7">
    <source>
        <dbReference type="Proteomes" id="UP000078561"/>
    </source>
</evidence>
<dbReference type="GO" id="GO:1903475">
    <property type="term" value="P:mitotic actomyosin contractile ring assembly"/>
    <property type="evidence" value="ECO:0007669"/>
    <property type="project" value="TreeGrafter"/>
</dbReference>
<dbReference type="PANTHER" id="PTHR47102">
    <property type="entry name" value="PROTEIN BNI1"/>
    <property type="match status" value="1"/>
</dbReference>
<dbReference type="Pfam" id="PF02181">
    <property type="entry name" value="FH2"/>
    <property type="match status" value="1"/>
</dbReference>
<feature type="region of interest" description="Disordered" evidence="3">
    <location>
        <begin position="1346"/>
        <end position="1390"/>
    </location>
</feature>
<dbReference type="InterPro" id="IPR016024">
    <property type="entry name" value="ARM-type_fold"/>
</dbReference>
<feature type="region of interest" description="Disordered" evidence="3">
    <location>
        <begin position="1313"/>
        <end position="1332"/>
    </location>
</feature>
<sequence length="1390" mass="156304">MKIAMDMFVRGKSKPKRRPELSTPIISTPIPQRSSNHGPHSPTNQAPNSPPYSHTHSGYTSVASSSTDDYFSGRGEGSSIRSSQSSTTTYSLPSSDSDIAATHPEKLCDAEIEELFEKMLTRRGIHDPAARNVMTGFTMDKKRLMVTQDIQAEVGNATNTPSTSTSSRRTADKNKEVENSPEYFVKKMSEKVISGKMIAHLAVGLRTMPLSWVRQFIEMRGLQLVTESLTNLNSIKQKRDLEIQIEGDLLKCFKALLNNRVGAKEAIKHPPCVQQIVNCIVSPSIATRRLVCEVLVFLCYFQVPTGQEMVLKALDHMRDTTRGLGRFDMWLRELDISLGGRGRMGSMVGASEDFKRLGSHGSAADSQLAEYALYNMILVNAIVNVVDDTEVRIHLRNQLNASGLERVMERMAELDSDHVDRQIQEYKSWSENDHDEMMEIYHERVLRNMNDPRDVFECVLSSVEGSRGYDFFLSCLQHMLLIQEEHGLKSRYFQIIDNLITQVVLDHKGLVEDFSDSYGTSVRHLVDKFADQDQLQATLEEIKSLQDMYDDVVRERDDLKVQLSENGGSDATQVNQLKEKTASLEDLLRMSRHTISTLQGKLRDLQENYERNLETAQSQLDVFYKAVDDLDENDGKDEIVLHRKDLAKAVGRIRAQESLEGRQNRSSVDTNKSNEPDTNSHKSMAMGLSEEFKTQLAMQFGSSSSLNGFVLPGSLPLMGSAQRRPKPLRRQVHHEGRDRSDSLKSFDSMSSSSISFSTSPPGSGFESTGARLSSLASPTSPNQQTSLSTPFTSPTSGINAATSPSTSTPSLPASPLSENTTLQMQSSLLLSSQGNSAPPPPPPPPPPPSAASSVAAPPFNMVTRKTVKHLPNVKTRALQWQKINMQQIKSTIWESSDDIEAGWETRLDSEGLFDLMEELFAQKVVAAPKKLVQEKKQEINIIDSRKAYNINIAILAKCKHIPFNEIKHKILAVDEKFCTEILLRNLQLNAPTPEEMGKLSVFLKTASEDDLQNLSKADAFCAEIMSIDRFKERIDCILFKVTFPERITQLGRNMSNVMEASTSLKESQAFKDFLNIILLVGNFLNGTNFQGGAFGIRIGSINKLVDTKASNNDSTLLHFLINTMESKFENTSSQLLEDLKLCGEACRVTIQDLIKDYNELRVGLQQIIYELDRHYGDDYVAPQGDNFERIMTSFRDASVEKFDQLEVRYTSMDVAYKDVVSYFGENPGDMKPDEFFSIFKTFTSSWERAKSDLDAIRKKQENLEKAKRYEEQRKERLKQTRSGAQAIEAIADGQDDKHIMDNLLERLRSGEMATATKQRSRRNTIRERRKTKSESVMIMAEDLLKHMQNELDTQPAIPQQRPRSGSKRLASSQRMERLASLKEEMVPALD</sequence>
<accession>A0A168KJE1</accession>
<name>A0A168KJE1_ABSGL</name>
<dbReference type="OMA" id="PCFGMGL"/>
<keyword evidence="7" id="KW-1185">Reference proteome</keyword>
<dbReference type="SMART" id="SM01139">
    <property type="entry name" value="Drf_FH3"/>
    <property type="match status" value="1"/>
</dbReference>
<dbReference type="SUPFAM" id="SSF101447">
    <property type="entry name" value="Formin homology 2 domain (FH2 domain)"/>
    <property type="match status" value="1"/>
</dbReference>
<dbReference type="STRING" id="4829.A0A168KJE1"/>
<dbReference type="PROSITE" id="PS51444">
    <property type="entry name" value="FH2"/>
    <property type="match status" value="1"/>
</dbReference>
<proteinExistence type="inferred from homology"/>
<evidence type="ECO:0000259" key="4">
    <source>
        <dbReference type="PROSITE" id="PS51232"/>
    </source>
</evidence>
<feature type="coiled-coil region" evidence="2">
    <location>
        <begin position="1246"/>
        <end position="1280"/>
    </location>
</feature>
<dbReference type="InterPro" id="IPR051661">
    <property type="entry name" value="Actin_filament_regulator"/>
</dbReference>
<dbReference type="GO" id="GO:0005938">
    <property type="term" value="C:cell cortex"/>
    <property type="evidence" value="ECO:0007669"/>
    <property type="project" value="UniProtKB-ARBA"/>
</dbReference>
<feature type="compositionally biased region" description="Basic and acidic residues" evidence="3">
    <location>
        <begin position="169"/>
        <end position="178"/>
    </location>
</feature>
<dbReference type="PANTHER" id="PTHR47102:SF2">
    <property type="entry name" value="PROTEIN BNI1"/>
    <property type="match status" value="1"/>
</dbReference>
<dbReference type="SUPFAM" id="SSF48371">
    <property type="entry name" value="ARM repeat"/>
    <property type="match status" value="1"/>
</dbReference>
<feature type="domain" description="GBD/FH3" evidence="4">
    <location>
        <begin position="104"/>
        <end position="511"/>
    </location>
</feature>
<dbReference type="GO" id="GO:0051017">
    <property type="term" value="P:actin filament bundle assembly"/>
    <property type="evidence" value="ECO:0007669"/>
    <property type="project" value="TreeGrafter"/>
</dbReference>
<dbReference type="GO" id="GO:0032153">
    <property type="term" value="C:cell division site"/>
    <property type="evidence" value="ECO:0007669"/>
    <property type="project" value="UniProtKB-ARBA"/>
</dbReference>
<dbReference type="SMART" id="SM00498">
    <property type="entry name" value="FH2"/>
    <property type="match status" value="1"/>
</dbReference>
<dbReference type="GO" id="GO:0003779">
    <property type="term" value="F:actin binding"/>
    <property type="evidence" value="ECO:0007669"/>
    <property type="project" value="InterPro"/>
</dbReference>
<feature type="region of interest" description="Disordered" evidence="3">
    <location>
        <begin position="1"/>
        <end position="99"/>
    </location>
</feature>